<accession>A0ABM7HJS9</accession>
<proteinExistence type="predicted"/>
<evidence type="ECO:0000313" key="3">
    <source>
        <dbReference type="Proteomes" id="UP000465622"/>
    </source>
</evidence>
<feature type="region of interest" description="Disordered" evidence="1">
    <location>
        <begin position="25"/>
        <end position="69"/>
    </location>
</feature>
<dbReference type="Proteomes" id="UP000465622">
    <property type="component" value="Chromosome"/>
</dbReference>
<reference evidence="2 3" key="1">
    <citation type="journal article" date="2019" name="Emerg. Microbes Infect.">
        <title>Comprehensive subspecies identification of 175 nontuberculous mycobacteria species based on 7547 genomic profiles.</title>
        <authorList>
            <person name="Matsumoto Y."/>
            <person name="Kinjo T."/>
            <person name="Motooka D."/>
            <person name="Nabeya D."/>
            <person name="Jung N."/>
            <person name="Uechi K."/>
            <person name="Horii T."/>
            <person name="Iida T."/>
            <person name="Fujita J."/>
            <person name="Nakamura S."/>
        </authorList>
    </citation>
    <scope>NUCLEOTIDE SEQUENCE [LARGE SCALE GENOMIC DNA]</scope>
    <source>
        <strain evidence="2 3">JCM 12375</strain>
    </source>
</reference>
<dbReference type="EMBL" id="AP022567">
    <property type="protein sequence ID" value="BBX30733.1"/>
    <property type="molecule type" value="Genomic_DNA"/>
</dbReference>
<evidence type="ECO:0000256" key="1">
    <source>
        <dbReference type="SAM" id="MobiDB-lite"/>
    </source>
</evidence>
<protein>
    <submittedName>
        <fullName evidence="2">Uncharacterized protein</fullName>
    </submittedName>
</protein>
<keyword evidence="3" id="KW-1185">Reference proteome</keyword>
<name>A0ABM7HJS9_MYCME</name>
<dbReference type="RefSeq" id="WP_163642076.1">
    <property type="nucleotide sequence ID" value="NZ_AP022567.1"/>
</dbReference>
<evidence type="ECO:0000313" key="2">
    <source>
        <dbReference type="EMBL" id="BBX30733.1"/>
    </source>
</evidence>
<organism evidence="2 3">
    <name type="scientific">Mycolicibacterium mageritense</name>
    <name type="common">Mycobacterium mageritense</name>
    <dbReference type="NCBI Taxonomy" id="53462"/>
    <lineage>
        <taxon>Bacteria</taxon>
        <taxon>Bacillati</taxon>
        <taxon>Actinomycetota</taxon>
        <taxon>Actinomycetes</taxon>
        <taxon>Mycobacteriales</taxon>
        <taxon>Mycobacteriaceae</taxon>
        <taxon>Mycolicibacterium</taxon>
    </lineage>
</organism>
<sequence length="144" mass="15397">MLNSVTCLLPKFDSQTTDEVAKALTNRAYDESSSDGENDGGKQRVLRDPVTLHQNIVPPGGVDDGDPRKDSYVPQAVFDLFPLLPSETKPQPAAKPLANLFDAAVALAGDGLLTDANAKALQCYSTCSTGFSTRRSTRTPSQKL</sequence>
<gene>
    <name evidence="2" type="ORF">MMAGJ_00150</name>
</gene>